<name>R7G7J5_9FIRM</name>
<accession>R7G7J5</accession>
<dbReference type="InterPro" id="IPR036412">
    <property type="entry name" value="HAD-like_sf"/>
</dbReference>
<dbReference type="Gene3D" id="3.40.50.1000">
    <property type="entry name" value="HAD superfamily/HAD-like"/>
    <property type="match status" value="1"/>
</dbReference>
<comment type="caution">
    <text evidence="1">The sequence shown here is derived from an EMBL/GenBank/DDBJ whole genome shotgun (WGS) entry which is preliminary data.</text>
</comment>
<dbReference type="Proteomes" id="UP000018093">
    <property type="component" value="Unassembled WGS sequence"/>
</dbReference>
<dbReference type="Gene3D" id="3.30.1240.10">
    <property type="match status" value="1"/>
</dbReference>
<dbReference type="EMBL" id="CBIN010000198">
    <property type="protein sequence ID" value="CDE23105.1"/>
    <property type="molecule type" value="Genomic_DNA"/>
</dbReference>
<sequence length="262" mass="29605">MMNKKYFFFDIDGTLTDRSTGKIVPSVQLALDKLQEAGHFVAIATGRAHYKARGFMESVGLHNMVCSGGGGLVVHDRLIQNEPLDLEKAKAIVKEAEGLGIGILLMLDDSIDCYSKNNLFREQVGERKEPTNYIIDPTLDYEKLKVIYKIYLSVSQEEEGKLTLKDTLGNLRFVKDYLMFQYDEKHQGILDILQQVHGKKEDVVVFGDDFNDMVMFDPIWTSIAMGNACDELKDKADIVAASNVDDGIYKLCEEQGWFEKIN</sequence>
<dbReference type="PANTHER" id="PTHR10000:SF25">
    <property type="entry name" value="PHOSPHATASE YKRA-RELATED"/>
    <property type="match status" value="1"/>
</dbReference>
<dbReference type="AlphaFoldDB" id="R7G7J5"/>
<gene>
    <name evidence="1" type="ORF">BN631_01574</name>
</gene>
<organism evidence="1 2">
    <name type="scientific">Amedibacillus dolichus CAG:375</name>
    <dbReference type="NCBI Taxonomy" id="1263076"/>
    <lineage>
        <taxon>Bacteria</taxon>
        <taxon>Bacillati</taxon>
        <taxon>Bacillota</taxon>
        <taxon>Erysipelotrichia</taxon>
        <taxon>Erysipelotrichales</taxon>
        <taxon>Erysipelotrichaceae</taxon>
        <taxon>Amedibacillus</taxon>
    </lineage>
</organism>
<dbReference type="GO" id="GO:0016791">
    <property type="term" value="F:phosphatase activity"/>
    <property type="evidence" value="ECO:0007669"/>
    <property type="project" value="TreeGrafter"/>
</dbReference>
<dbReference type="GO" id="GO:0000287">
    <property type="term" value="F:magnesium ion binding"/>
    <property type="evidence" value="ECO:0007669"/>
    <property type="project" value="TreeGrafter"/>
</dbReference>
<dbReference type="GO" id="GO:0005829">
    <property type="term" value="C:cytosol"/>
    <property type="evidence" value="ECO:0007669"/>
    <property type="project" value="TreeGrafter"/>
</dbReference>
<evidence type="ECO:0000313" key="2">
    <source>
        <dbReference type="Proteomes" id="UP000018093"/>
    </source>
</evidence>
<dbReference type="PANTHER" id="PTHR10000">
    <property type="entry name" value="PHOSPHOSERINE PHOSPHATASE"/>
    <property type="match status" value="1"/>
</dbReference>
<evidence type="ECO:0008006" key="3">
    <source>
        <dbReference type="Google" id="ProtNLM"/>
    </source>
</evidence>
<proteinExistence type="predicted"/>
<evidence type="ECO:0000313" key="1">
    <source>
        <dbReference type="EMBL" id="CDE23105.1"/>
    </source>
</evidence>
<reference evidence="1" key="1">
    <citation type="submission" date="2012-11" db="EMBL/GenBank/DDBJ databases">
        <title>Dependencies among metagenomic species, viruses, plasmids and units of genetic variation.</title>
        <authorList>
            <person name="Nielsen H.B."/>
            <person name="Almeida M."/>
            <person name="Juncker A.S."/>
            <person name="Rasmussen S."/>
            <person name="Li J."/>
            <person name="Sunagawa S."/>
            <person name="Plichta D."/>
            <person name="Gautier L."/>
            <person name="Le Chatelier E."/>
            <person name="Peletier E."/>
            <person name="Bonde I."/>
            <person name="Nielsen T."/>
            <person name="Manichanh C."/>
            <person name="Arumugam M."/>
            <person name="Batto J."/>
            <person name="Santos M.B.Q.D."/>
            <person name="Blom N."/>
            <person name="Borruel N."/>
            <person name="Burgdorf K.S."/>
            <person name="Boumezbeur F."/>
            <person name="Casellas F."/>
            <person name="Dore J."/>
            <person name="Guarner F."/>
            <person name="Hansen T."/>
            <person name="Hildebrand F."/>
            <person name="Kaas R.S."/>
            <person name="Kennedy S."/>
            <person name="Kristiansen K."/>
            <person name="Kultima J.R."/>
            <person name="Leonard P."/>
            <person name="Levenez F."/>
            <person name="Lund O."/>
            <person name="Moumen B."/>
            <person name="Le Paslier D."/>
            <person name="Pons N."/>
            <person name="Pedersen O."/>
            <person name="Prifti E."/>
            <person name="Qin J."/>
            <person name="Raes J."/>
            <person name="Tap J."/>
            <person name="Tims S."/>
            <person name="Ussery D.W."/>
            <person name="Yamada T."/>
            <person name="MetaHit consortium"/>
            <person name="Renault P."/>
            <person name="Sicheritz-Ponten T."/>
            <person name="Bork P."/>
            <person name="Wang J."/>
            <person name="Brunak S."/>
            <person name="Ehrlich S.D."/>
        </authorList>
    </citation>
    <scope>NUCLEOTIDE SEQUENCE [LARGE SCALE GENOMIC DNA]</scope>
</reference>
<dbReference type="SUPFAM" id="SSF56784">
    <property type="entry name" value="HAD-like"/>
    <property type="match status" value="1"/>
</dbReference>
<dbReference type="Pfam" id="PF08282">
    <property type="entry name" value="Hydrolase_3"/>
    <property type="match status" value="1"/>
</dbReference>
<dbReference type="InterPro" id="IPR023214">
    <property type="entry name" value="HAD_sf"/>
</dbReference>
<protein>
    <recommendedName>
        <fullName evidence="3">Cof-like hydrolase</fullName>
    </recommendedName>
</protein>